<proteinExistence type="predicted"/>
<comment type="caution">
    <text evidence="1">The sequence shown here is derived from an EMBL/GenBank/DDBJ whole genome shotgun (WGS) entry which is preliminary data.</text>
</comment>
<gene>
    <name evidence="1" type="ORF">BKA55DRAFT_536192</name>
</gene>
<keyword evidence="2" id="KW-1185">Reference proteome</keyword>
<dbReference type="AlphaFoldDB" id="A0A9P9HNN8"/>
<evidence type="ECO:0000313" key="2">
    <source>
        <dbReference type="Proteomes" id="UP000720189"/>
    </source>
</evidence>
<protein>
    <submittedName>
        <fullName evidence="1">Uncharacterized protein</fullName>
    </submittedName>
</protein>
<dbReference type="Proteomes" id="UP000720189">
    <property type="component" value="Unassembled WGS sequence"/>
</dbReference>
<dbReference type="EMBL" id="JAGMUX010000004">
    <property type="protein sequence ID" value="KAH7261183.1"/>
    <property type="molecule type" value="Genomic_DNA"/>
</dbReference>
<name>A0A9P9HNN8_FUSRE</name>
<dbReference type="RefSeq" id="XP_046053060.1">
    <property type="nucleotide sequence ID" value="XM_046189792.1"/>
</dbReference>
<sequence length="189" mass="20800">MMRTLRLSQQPLDSLNATELYEFQAPMFLISALEEPVAGECDRHITLFDISLTHQRPGVVLFHKTTTYTVGCVAVGRRSADVGPGPRCVSLETVIATASSLQLLTPIHQRENSDLALATVRQRDSSGTVECAPLLITRIVSMWLTTLFVTISQYLSTKNMVLRQGNLDKSDENYLSATSWQGVANICGV</sequence>
<dbReference type="GeneID" id="70219746"/>
<reference evidence="1" key="1">
    <citation type="journal article" date="2021" name="Nat. Commun.">
        <title>Genetic determinants of endophytism in the Arabidopsis root mycobiome.</title>
        <authorList>
            <person name="Mesny F."/>
            <person name="Miyauchi S."/>
            <person name="Thiergart T."/>
            <person name="Pickel B."/>
            <person name="Atanasova L."/>
            <person name="Karlsson M."/>
            <person name="Huettel B."/>
            <person name="Barry K.W."/>
            <person name="Haridas S."/>
            <person name="Chen C."/>
            <person name="Bauer D."/>
            <person name="Andreopoulos W."/>
            <person name="Pangilinan J."/>
            <person name="LaButti K."/>
            <person name="Riley R."/>
            <person name="Lipzen A."/>
            <person name="Clum A."/>
            <person name="Drula E."/>
            <person name="Henrissat B."/>
            <person name="Kohler A."/>
            <person name="Grigoriev I.V."/>
            <person name="Martin F.M."/>
            <person name="Hacquard S."/>
        </authorList>
    </citation>
    <scope>NUCLEOTIDE SEQUENCE</scope>
    <source>
        <strain evidence="1">MPI-CAGE-AT-0023</strain>
    </source>
</reference>
<accession>A0A9P9HNN8</accession>
<organism evidence="1 2">
    <name type="scientific">Fusarium redolens</name>
    <dbReference type="NCBI Taxonomy" id="48865"/>
    <lineage>
        <taxon>Eukaryota</taxon>
        <taxon>Fungi</taxon>
        <taxon>Dikarya</taxon>
        <taxon>Ascomycota</taxon>
        <taxon>Pezizomycotina</taxon>
        <taxon>Sordariomycetes</taxon>
        <taxon>Hypocreomycetidae</taxon>
        <taxon>Hypocreales</taxon>
        <taxon>Nectriaceae</taxon>
        <taxon>Fusarium</taxon>
        <taxon>Fusarium redolens species complex</taxon>
    </lineage>
</organism>
<evidence type="ECO:0000313" key="1">
    <source>
        <dbReference type="EMBL" id="KAH7261183.1"/>
    </source>
</evidence>